<feature type="transmembrane region" description="Helical" evidence="2">
    <location>
        <begin position="482"/>
        <end position="508"/>
    </location>
</feature>
<feature type="transmembrane region" description="Helical" evidence="2">
    <location>
        <begin position="395"/>
        <end position="415"/>
    </location>
</feature>
<dbReference type="InterPro" id="IPR036770">
    <property type="entry name" value="Ankyrin_rpt-contain_sf"/>
</dbReference>
<dbReference type="PANTHER" id="PTHR24177:SF473">
    <property type="entry name" value="PROTEIN, PUTATIVE-RELATED"/>
    <property type="match status" value="1"/>
</dbReference>
<dbReference type="Pfam" id="PF13962">
    <property type="entry name" value="PGG"/>
    <property type="match status" value="1"/>
</dbReference>
<dbReference type="AlphaFoldDB" id="V7BPV6"/>
<dbReference type="Gene3D" id="1.25.40.20">
    <property type="entry name" value="Ankyrin repeat-containing domain"/>
    <property type="match status" value="2"/>
</dbReference>
<sequence length="578" mass="65277">MSDSDEISFSGEDNIVKPQKSGEVGIDVAEAELQSLGELDKTQKRKIYIGAASGNWSEAYSEIHSCWWRIPLNDVGITALDVAMRMEQTAFVEKLVERMKKEEDMKKAFCLAAITGNVKIAKILLLKNASLLWIRDQNDMLPIQLASSAGHIRMTEFLFEKTSEDKEKELSFPDIQKLFIFTINNNIYTVTSKLLERESKLITVQNEERLPALEMLPPFLCKDTVGHQDSVGSAYNGREKEKDTISAQLSKAMFNAAKSGNAKILGLLLNSYPDFLFEVNSFKQSLLHIAILHRQKSVYNLILKKEAANILTQLVDSKGNNVLHLAAEMKQAKKQSRLSTHYVLMSNEDKWFQDVDKIVPPAMKTMRNKEGLTPKQLFYQGHEVLHKESISKLQATANTLLVVTTLVITLGISGGMTVPVEDIDSTRTPFFAKKIWYTLFFLSLAFGTCCCVSSMLFYSSVILPQSWAIPKEESVQLQQTKLVCGNVSLFGSIALMFTALVSGCVLTFEFLSSWILYFIYALGLVALVVHLTLDYNRWIDNLQLMLAYLEDDPPKWTIILWPICKIIRLFLTFVEKKA</sequence>
<dbReference type="STRING" id="3885.V7BPV6"/>
<accession>V7BPV6</accession>
<reference evidence="5" key="1">
    <citation type="journal article" date="2014" name="Nat. Genet.">
        <title>A reference genome for common bean and genome-wide analysis of dual domestications.</title>
        <authorList>
            <person name="Schmutz J."/>
            <person name="McClean P.E."/>
            <person name="Mamidi S."/>
            <person name="Wu G.A."/>
            <person name="Cannon S.B."/>
            <person name="Grimwood J."/>
            <person name="Jenkins J."/>
            <person name="Shu S."/>
            <person name="Song Q."/>
            <person name="Chavarro C."/>
            <person name="Torres-Torres M."/>
            <person name="Geffroy V."/>
            <person name="Moghaddam S.M."/>
            <person name="Gao D."/>
            <person name="Abernathy B."/>
            <person name="Barry K."/>
            <person name="Blair M."/>
            <person name="Brick M.A."/>
            <person name="Chovatia M."/>
            <person name="Gepts P."/>
            <person name="Goodstein D.M."/>
            <person name="Gonzales M."/>
            <person name="Hellsten U."/>
            <person name="Hyten D.L."/>
            <person name="Jia G."/>
            <person name="Kelly J.D."/>
            <person name="Kudrna D."/>
            <person name="Lee R."/>
            <person name="Richard M.M."/>
            <person name="Miklas P.N."/>
            <person name="Osorno J.M."/>
            <person name="Rodrigues J."/>
            <person name="Thareau V."/>
            <person name="Urrea C.A."/>
            <person name="Wang M."/>
            <person name="Yu Y."/>
            <person name="Zhang M."/>
            <person name="Wing R.A."/>
            <person name="Cregan P.B."/>
            <person name="Rokhsar D.S."/>
            <person name="Jackson S.A."/>
        </authorList>
    </citation>
    <scope>NUCLEOTIDE SEQUENCE [LARGE SCALE GENOMIC DNA]</scope>
    <source>
        <strain evidence="5">cv. G19833</strain>
    </source>
</reference>
<keyword evidence="5" id="KW-1185">Reference proteome</keyword>
<dbReference type="InterPro" id="IPR026961">
    <property type="entry name" value="PGG_dom"/>
</dbReference>
<evidence type="ECO:0000256" key="2">
    <source>
        <dbReference type="SAM" id="Phobius"/>
    </source>
</evidence>
<organism evidence="4 5">
    <name type="scientific">Phaseolus vulgaris</name>
    <name type="common">Kidney bean</name>
    <name type="synonym">French bean</name>
    <dbReference type="NCBI Taxonomy" id="3885"/>
    <lineage>
        <taxon>Eukaryota</taxon>
        <taxon>Viridiplantae</taxon>
        <taxon>Streptophyta</taxon>
        <taxon>Embryophyta</taxon>
        <taxon>Tracheophyta</taxon>
        <taxon>Spermatophyta</taxon>
        <taxon>Magnoliopsida</taxon>
        <taxon>eudicotyledons</taxon>
        <taxon>Gunneridae</taxon>
        <taxon>Pentapetalae</taxon>
        <taxon>rosids</taxon>
        <taxon>fabids</taxon>
        <taxon>Fabales</taxon>
        <taxon>Fabaceae</taxon>
        <taxon>Papilionoideae</taxon>
        <taxon>50 kb inversion clade</taxon>
        <taxon>NPAAA clade</taxon>
        <taxon>indigoferoid/millettioid clade</taxon>
        <taxon>Phaseoleae</taxon>
        <taxon>Phaseolus</taxon>
    </lineage>
</organism>
<dbReference type="InterPro" id="IPR002110">
    <property type="entry name" value="Ankyrin_rpt"/>
</dbReference>
<dbReference type="SUPFAM" id="SSF48403">
    <property type="entry name" value="Ankyrin repeat"/>
    <property type="match status" value="1"/>
</dbReference>
<dbReference type="SMR" id="V7BPV6"/>
<keyword evidence="2" id="KW-1133">Transmembrane helix</keyword>
<gene>
    <name evidence="4" type="ORF">PHAVU_006G172800g</name>
</gene>
<dbReference type="SMART" id="SM00248">
    <property type="entry name" value="ANK"/>
    <property type="match status" value="5"/>
</dbReference>
<feature type="transmembrane region" description="Helical" evidence="2">
    <location>
        <begin position="514"/>
        <end position="533"/>
    </location>
</feature>
<feature type="transmembrane region" description="Helical" evidence="2">
    <location>
        <begin position="435"/>
        <end position="461"/>
    </location>
</feature>
<dbReference type="OMA" id="SAGHIRM"/>
<comment type="subcellular location">
    <subcellularLocation>
        <location evidence="1">Cell membrane</location>
        <topology evidence="1">Peripheral membrane protein</topology>
        <orientation evidence="1">Cytoplasmic side</orientation>
    </subcellularLocation>
</comment>
<dbReference type="OrthoDB" id="1427188at2759"/>
<name>V7BPV6_PHAVU</name>
<proteinExistence type="predicted"/>
<keyword evidence="2" id="KW-0812">Transmembrane</keyword>
<dbReference type="GO" id="GO:0005886">
    <property type="term" value="C:plasma membrane"/>
    <property type="evidence" value="ECO:0007669"/>
    <property type="project" value="UniProtKB-SubCell"/>
</dbReference>
<keyword evidence="2" id="KW-0472">Membrane</keyword>
<evidence type="ECO:0000313" key="4">
    <source>
        <dbReference type="EMBL" id="ESW20002.1"/>
    </source>
</evidence>
<dbReference type="Proteomes" id="UP000000226">
    <property type="component" value="Chromosome 6"/>
</dbReference>
<dbReference type="eggNOG" id="KOG0504">
    <property type="taxonomic scope" value="Eukaryota"/>
</dbReference>
<evidence type="ECO:0000256" key="1">
    <source>
        <dbReference type="ARBA" id="ARBA00004413"/>
    </source>
</evidence>
<evidence type="ECO:0000259" key="3">
    <source>
        <dbReference type="Pfam" id="PF13962"/>
    </source>
</evidence>
<protein>
    <recommendedName>
        <fullName evidence="3">PGG domain-containing protein</fullName>
    </recommendedName>
</protein>
<evidence type="ECO:0000313" key="5">
    <source>
        <dbReference type="Proteomes" id="UP000000226"/>
    </source>
</evidence>
<dbReference type="PANTHER" id="PTHR24177">
    <property type="entry name" value="CASKIN"/>
    <property type="match status" value="1"/>
</dbReference>
<feature type="domain" description="PGG" evidence="3">
    <location>
        <begin position="392"/>
        <end position="506"/>
    </location>
</feature>
<dbReference type="EMBL" id="CM002293">
    <property type="protein sequence ID" value="ESW20002.1"/>
    <property type="molecule type" value="Genomic_DNA"/>
</dbReference>
<dbReference type="Gramene" id="ESW20002">
    <property type="protein sequence ID" value="ESW20002"/>
    <property type="gene ID" value="PHAVU_006G172800g"/>
</dbReference>